<dbReference type="KEGG" id="tng:GSTEN00024640G001"/>
<feature type="region of interest" description="Disordered" evidence="1">
    <location>
        <begin position="1"/>
        <end position="25"/>
    </location>
</feature>
<dbReference type="AlphaFoldDB" id="Q4S3I1"/>
<gene>
    <name evidence="2" type="ORF">GSTENG00024640001</name>
</gene>
<protein>
    <submittedName>
        <fullName evidence="2">(spotted green pufferfish) hypothetical protein</fullName>
    </submittedName>
</protein>
<organism evidence="2">
    <name type="scientific">Tetraodon nigroviridis</name>
    <name type="common">Spotted green pufferfish</name>
    <name type="synonym">Chelonodon nigroviridis</name>
    <dbReference type="NCBI Taxonomy" id="99883"/>
    <lineage>
        <taxon>Eukaryota</taxon>
        <taxon>Metazoa</taxon>
        <taxon>Chordata</taxon>
        <taxon>Craniata</taxon>
        <taxon>Vertebrata</taxon>
        <taxon>Euteleostomi</taxon>
        <taxon>Actinopterygii</taxon>
        <taxon>Neopterygii</taxon>
        <taxon>Teleostei</taxon>
        <taxon>Neoteleostei</taxon>
        <taxon>Acanthomorphata</taxon>
        <taxon>Eupercaria</taxon>
        <taxon>Tetraodontiformes</taxon>
        <taxon>Tetradontoidea</taxon>
        <taxon>Tetraodontidae</taxon>
        <taxon>Tetraodon</taxon>
    </lineage>
</organism>
<evidence type="ECO:0000313" key="2">
    <source>
        <dbReference type="EMBL" id="CAG04801.1"/>
    </source>
</evidence>
<dbReference type="EMBL" id="CAAE01014750">
    <property type="protein sequence ID" value="CAG04801.1"/>
    <property type="molecule type" value="Genomic_DNA"/>
</dbReference>
<proteinExistence type="predicted"/>
<name>Q4S3I1_TETNG</name>
<reference evidence="2" key="1">
    <citation type="journal article" date="2004" name="Nature">
        <title>Genome duplication in the teleost fish Tetraodon nigroviridis reveals the early vertebrate proto-karyotype.</title>
        <authorList>
            <person name="Jaillon O."/>
            <person name="Aury J.-M."/>
            <person name="Brunet F."/>
            <person name="Petit J.-L."/>
            <person name="Stange-Thomann N."/>
            <person name="Mauceli E."/>
            <person name="Bouneau L."/>
            <person name="Fischer C."/>
            <person name="Ozouf-Costaz C."/>
            <person name="Bernot A."/>
            <person name="Nicaud S."/>
            <person name="Jaffe D."/>
            <person name="Fisher S."/>
            <person name="Lutfalla G."/>
            <person name="Dossat C."/>
            <person name="Segurens B."/>
            <person name="Dasilva C."/>
            <person name="Salanoubat M."/>
            <person name="Levy M."/>
            <person name="Boudet N."/>
            <person name="Castellano S."/>
            <person name="Anthouard V."/>
            <person name="Jubin C."/>
            <person name="Castelli V."/>
            <person name="Katinka M."/>
            <person name="Vacherie B."/>
            <person name="Biemont C."/>
            <person name="Skalli Z."/>
            <person name="Cattolico L."/>
            <person name="Poulain J."/>
            <person name="De Berardinis V."/>
            <person name="Cruaud C."/>
            <person name="Duprat S."/>
            <person name="Brottier P."/>
            <person name="Coutanceau J.-P."/>
            <person name="Gouzy J."/>
            <person name="Parra G."/>
            <person name="Lardier G."/>
            <person name="Chapple C."/>
            <person name="McKernan K.J."/>
            <person name="McEwan P."/>
            <person name="Bosak S."/>
            <person name="Kellis M."/>
            <person name="Volff J.-N."/>
            <person name="Guigo R."/>
            <person name="Zody M.C."/>
            <person name="Mesirov J."/>
            <person name="Lindblad-Toh K."/>
            <person name="Birren B."/>
            <person name="Nusbaum C."/>
            <person name="Kahn D."/>
            <person name="Robinson-Rechavi M."/>
            <person name="Laudet V."/>
            <person name="Schachter V."/>
            <person name="Quetier F."/>
            <person name="Saurin W."/>
            <person name="Scarpelli C."/>
            <person name="Wincker P."/>
            <person name="Lander E.S."/>
            <person name="Weissenbach J."/>
            <person name="Roest Crollius H."/>
        </authorList>
    </citation>
    <scope>NUCLEOTIDE SEQUENCE [LARGE SCALE GENOMIC DNA]</scope>
</reference>
<feature type="non-terminal residue" evidence="2">
    <location>
        <position position="1"/>
    </location>
</feature>
<comment type="caution">
    <text evidence="2">The sequence shown here is derived from an EMBL/GenBank/DDBJ whole genome shotgun (WGS) entry which is preliminary data.</text>
</comment>
<feature type="compositionally biased region" description="Basic and acidic residues" evidence="1">
    <location>
        <begin position="1"/>
        <end position="20"/>
    </location>
</feature>
<sequence length="65" mass="7077">SCRKTSSREKDPGARTEPRPTRKTSAFFSGFSSHAGLLLSYSCGGHRFMATVLLLVCGTDRNRIG</sequence>
<reference evidence="2" key="2">
    <citation type="submission" date="2004-02" db="EMBL/GenBank/DDBJ databases">
        <authorList>
            <consortium name="Genoscope"/>
            <consortium name="Whitehead Institute Centre for Genome Research"/>
        </authorList>
    </citation>
    <scope>NUCLEOTIDE SEQUENCE</scope>
</reference>
<evidence type="ECO:0000256" key="1">
    <source>
        <dbReference type="SAM" id="MobiDB-lite"/>
    </source>
</evidence>
<accession>Q4S3I1</accession>